<dbReference type="RefSeq" id="XP_021115053.1">
    <property type="nucleotide sequence ID" value="XM_021259394.1"/>
</dbReference>
<dbReference type="InterPro" id="IPR037496">
    <property type="entry name" value="BEND6-like"/>
</dbReference>
<dbReference type="GO" id="GO:0045746">
    <property type="term" value="P:negative regulation of Notch signaling pathway"/>
    <property type="evidence" value="ECO:0007669"/>
    <property type="project" value="InterPro"/>
</dbReference>
<keyword evidence="3" id="KW-0805">Transcription regulation</keyword>
<gene>
    <name evidence="9 10" type="primary">Bend6</name>
</gene>
<proteinExistence type="predicted"/>
<dbReference type="GO" id="GO:0003714">
    <property type="term" value="F:transcription corepressor activity"/>
    <property type="evidence" value="ECO:0007669"/>
    <property type="project" value="InterPro"/>
</dbReference>
<evidence type="ECO:0000256" key="7">
    <source>
        <dbReference type="SAM" id="MobiDB-lite"/>
    </source>
</evidence>
<feature type="region of interest" description="Disordered" evidence="7">
    <location>
        <begin position="148"/>
        <end position="181"/>
    </location>
</feature>
<feature type="region of interest" description="Disordered" evidence="7">
    <location>
        <begin position="17"/>
        <end position="59"/>
    </location>
</feature>
<evidence type="ECO:0000256" key="6">
    <source>
        <dbReference type="SAM" id="Coils"/>
    </source>
</evidence>
<dbReference type="RefSeq" id="XP_021115052.1">
    <property type="nucleotide sequence ID" value="XM_021259393.1"/>
</dbReference>
<keyword evidence="5" id="KW-0539">Nucleus</keyword>
<dbReference type="PANTHER" id="PTHR35346">
    <property type="entry name" value="BEN DOMAIN-CONTAINING PROTEIN 6"/>
    <property type="match status" value="1"/>
</dbReference>
<comment type="subcellular location">
    <subcellularLocation>
        <location evidence="1">Nucleus</location>
    </subcellularLocation>
</comment>
<accession>A0AAX6SZV4</accession>
<evidence type="ECO:0000256" key="3">
    <source>
        <dbReference type="ARBA" id="ARBA00023015"/>
    </source>
</evidence>
<name>A0AAX6SZV4_HETGA</name>
<evidence type="ECO:0000256" key="5">
    <source>
        <dbReference type="ARBA" id="ARBA00023242"/>
    </source>
</evidence>
<dbReference type="PANTHER" id="PTHR35346:SF1">
    <property type="entry name" value="BEN DOMAIN-CONTAINING PROTEIN 6"/>
    <property type="match status" value="1"/>
</dbReference>
<feature type="compositionally biased region" description="Basic and acidic residues" evidence="7">
    <location>
        <begin position="166"/>
        <end position="178"/>
    </location>
</feature>
<dbReference type="CTD" id="221336"/>
<keyword evidence="2" id="KW-0678">Repressor</keyword>
<evidence type="ECO:0000256" key="2">
    <source>
        <dbReference type="ARBA" id="ARBA00022491"/>
    </source>
</evidence>
<keyword evidence="8" id="KW-1185">Reference proteome</keyword>
<protein>
    <submittedName>
        <fullName evidence="9 10">BEN domain-containing protein 6 isoform X1</fullName>
    </submittedName>
</protein>
<dbReference type="GeneID" id="101717410"/>
<sequence>MQKILQTDEIISTEALRKGKRKRTETMDSENANNDMDKGQRVPYSGNAFLPGESSSEDEIPLAELSKEELCAKIKSLKEKLTNTRKENSRLRQSLVMLQVLPQAVAQFEELVGLAETLLKGGGAVPVPAPVPAPALWRATYNSSPDSFASTCSNSASASGSPLSLKVEDEHPPDEKQEGLSGPVLKYNDLICGDDDEPNTYHSDDYFMIFTQKAKYRGVQEISHTLEAQRIQPRVWIPQQCPTQVQLKDYSPRPHPQWVHPVAWSSQQCLMLVYIEDVHLKGPKASGKRQKTYASGGKDLCHQAEGSTLEPGSDAHDEGQSSPDENSSHS</sequence>
<dbReference type="Proteomes" id="UP000694906">
    <property type="component" value="Unplaced"/>
</dbReference>
<evidence type="ECO:0000256" key="1">
    <source>
        <dbReference type="ARBA" id="ARBA00004123"/>
    </source>
</evidence>
<feature type="compositionally biased region" description="Polar residues" evidence="7">
    <location>
        <begin position="320"/>
        <end position="330"/>
    </location>
</feature>
<evidence type="ECO:0000313" key="9">
    <source>
        <dbReference type="RefSeq" id="XP_021115052.1"/>
    </source>
</evidence>
<organism evidence="8 9">
    <name type="scientific">Heterocephalus glaber</name>
    <name type="common">Naked mole rat</name>
    <dbReference type="NCBI Taxonomy" id="10181"/>
    <lineage>
        <taxon>Eukaryota</taxon>
        <taxon>Metazoa</taxon>
        <taxon>Chordata</taxon>
        <taxon>Craniata</taxon>
        <taxon>Vertebrata</taxon>
        <taxon>Euteleostomi</taxon>
        <taxon>Mammalia</taxon>
        <taxon>Eutheria</taxon>
        <taxon>Euarchontoglires</taxon>
        <taxon>Glires</taxon>
        <taxon>Rodentia</taxon>
        <taxon>Hystricomorpha</taxon>
        <taxon>Bathyergidae</taxon>
        <taxon>Heterocephalus</taxon>
    </lineage>
</organism>
<dbReference type="AlphaFoldDB" id="A0AAX6SZV4"/>
<feature type="coiled-coil region" evidence="6">
    <location>
        <begin position="67"/>
        <end position="94"/>
    </location>
</feature>
<keyword evidence="6" id="KW-0175">Coiled coil</keyword>
<dbReference type="GO" id="GO:0005634">
    <property type="term" value="C:nucleus"/>
    <property type="evidence" value="ECO:0007669"/>
    <property type="project" value="UniProtKB-SubCell"/>
</dbReference>
<keyword evidence="4" id="KW-0804">Transcription</keyword>
<feature type="compositionally biased region" description="Low complexity" evidence="7">
    <location>
        <begin position="148"/>
        <end position="164"/>
    </location>
</feature>
<dbReference type="GO" id="GO:0045666">
    <property type="term" value="P:positive regulation of neuron differentiation"/>
    <property type="evidence" value="ECO:0007669"/>
    <property type="project" value="InterPro"/>
</dbReference>
<reference evidence="9 10" key="1">
    <citation type="submission" date="2025-04" db="UniProtKB">
        <authorList>
            <consortium name="RefSeq"/>
        </authorList>
    </citation>
    <scope>IDENTIFICATION</scope>
</reference>
<evidence type="ECO:0000313" key="8">
    <source>
        <dbReference type="Proteomes" id="UP000694906"/>
    </source>
</evidence>
<evidence type="ECO:0000256" key="4">
    <source>
        <dbReference type="ARBA" id="ARBA00023163"/>
    </source>
</evidence>
<feature type="region of interest" description="Disordered" evidence="7">
    <location>
        <begin position="284"/>
        <end position="330"/>
    </location>
</feature>
<evidence type="ECO:0000313" key="10">
    <source>
        <dbReference type="RefSeq" id="XP_021115053.1"/>
    </source>
</evidence>